<keyword evidence="8" id="KW-1185">Reference proteome</keyword>
<feature type="compositionally biased region" description="Acidic residues" evidence="5">
    <location>
        <begin position="179"/>
        <end position="190"/>
    </location>
</feature>
<feature type="region of interest" description="Disordered" evidence="5">
    <location>
        <begin position="244"/>
        <end position="300"/>
    </location>
</feature>
<evidence type="ECO:0000256" key="4">
    <source>
        <dbReference type="ARBA" id="ARBA00029452"/>
    </source>
</evidence>
<accession>A0A9D4GS19</accession>
<dbReference type="GO" id="GO:1903724">
    <property type="term" value="P:positive regulation of centriole elongation"/>
    <property type="evidence" value="ECO:0007669"/>
    <property type="project" value="TreeGrafter"/>
</dbReference>
<evidence type="ECO:0000259" key="6">
    <source>
        <dbReference type="Pfam" id="PF15503"/>
    </source>
</evidence>
<evidence type="ECO:0000256" key="3">
    <source>
        <dbReference type="ARBA" id="ARBA00023212"/>
    </source>
</evidence>
<feature type="compositionally biased region" description="Polar residues" evidence="5">
    <location>
        <begin position="195"/>
        <end position="224"/>
    </location>
</feature>
<keyword evidence="3" id="KW-0206">Cytoskeleton</keyword>
<dbReference type="PANTHER" id="PTHR28625">
    <property type="entry name" value="PROTEIN PHOSPHATASE 1 REGULATORY SUBUNIT 35"/>
    <property type="match status" value="1"/>
</dbReference>
<dbReference type="GO" id="GO:0005814">
    <property type="term" value="C:centriole"/>
    <property type="evidence" value="ECO:0007669"/>
    <property type="project" value="UniProtKB-SubCell"/>
</dbReference>
<feature type="compositionally biased region" description="Polar residues" evidence="5">
    <location>
        <begin position="281"/>
        <end position="294"/>
    </location>
</feature>
<dbReference type="GO" id="GO:0045724">
    <property type="term" value="P:positive regulation of cilium assembly"/>
    <property type="evidence" value="ECO:0007669"/>
    <property type="project" value="TreeGrafter"/>
</dbReference>
<keyword evidence="2" id="KW-0963">Cytoplasm</keyword>
<dbReference type="InterPro" id="IPR033590">
    <property type="entry name" value="PPP1R35"/>
</dbReference>
<protein>
    <recommendedName>
        <fullName evidence="6">Protein phosphatase 1 regulatory subunit 35 C-terminal domain-containing protein</fullName>
    </recommendedName>
</protein>
<dbReference type="Pfam" id="PF15503">
    <property type="entry name" value="PPP1R35_C"/>
    <property type="match status" value="1"/>
</dbReference>
<dbReference type="InterPro" id="IPR029135">
    <property type="entry name" value="PPP1R35_C"/>
</dbReference>
<organism evidence="7 8">
    <name type="scientific">Dreissena polymorpha</name>
    <name type="common">Zebra mussel</name>
    <name type="synonym">Mytilus polymorpha</name>
    <dbReference type="NCBI Taxonomy" id="45954"/>
    <lineage>
        <taxon>Eukaryota</taxon>
        <taxon>Metazoa</taxon>
        <taxon>Spiralia</taxon>
        <taxon>Lophotrochozoa</taxon>
        <taxon>Mollusca</taxon>
        <taxon>Bivalvia</taxon>
        <taxon>Autobranchia</taxon>
        <taxon>Heteroconchia</taxon>
        <taxon>Euheterodonta</taxon>
        <taxon>Imparidentia</taxon>
        <taxon>Neoheterodontei</taxon>
        <taxon>Myida</taxon>
        <taxon>Dreissenoidea</taxon>
        <taxon>Dreissenidae</taxon>
        <taxon>Dreissena</taxon>
    </lineage>
</organism>
<feature type="compositionally biased region" description="Low complexity" evidence="5">
    <location>
        <begin position="251"/>
        <end position="267"/>
    </location>
</feature>
<dbReference type="AlphaFoldDB" id="A0A9D4GS19"/>
<dbReference type="PANTHER" id="PTHR28625:SF1">
    <property type="entry name" value="PROTEIN PHOSPHATASE 1 REGULATORY SUBUNIT 35"/>
    <property type="match status" value="1"/>
</dbReference>
<feature type="compositionally biased region" description="Basic and acidic residues" evidence="5">
    <location>
        <begin position="271"/>
        <end position="280"/>
    </location>
</feature>
<feature type="compositionally biased region" description="Basic and acidic residues" evidence="5">
    <location>
        <begin position="116"/>
        <end position="137"/>
    </location>
</feature>
<name>A0A9D4GS19_DREPO</name>
<dbReference type="OrthoDB" id="8942190at2759"/>
<proteinExistence type="inferred from homology"/>
<dbReference type="GO" id="GO:0019902">
    <property type="term" value="F:phosphatase binding"/>
    <property type="evidence" value="ECO:0007669"/>
    <property type="project" value="InterPro"/>
</dbReference>
<comment type="subcellular location">
    <subcellularLocation>
        <location evidence="1">Cytoplasm</location>
        <location evidence="1">Cytoskeleton</location>
        <location evidence="1">Microtubule organizing center</location>
        <location evidence="1">Centrosome</location>
        <location evidence="1">Centriole</location>
    </subcellularLocation>
</comment>
<feature type="region of interest" description="Disordered" evidence="5">
    <location>
        <begin position="155"/>
        <end position="224"/>
    </location>
</feature>
<evidence type="ECO:0000256" key="1">
    <source>
        <dbReference type="ARBA" id="ARBA00004114"/>
    </source>
</evidence>
<evidence type="ECO:0000313" key="8">
    <source>
        <dbReference type="Proteomes" id="UP000828390"/>
    </source>
</evidence>
<comment type="caution">
    <text evidence="7">The sequence shown here is derived from an EMBL/GenBank/DDBJ whole genome shotgun (WGS) entry which is preliminary data.</text>
</comment>
<feature type="region of interest" description="Disordered" evidence="5">
    <location>
        <begin position="104"/>
        <end position="139"/>
    </location>
</feature>
<dbReference type="EMBL" id="JAIWYP010000005">
    <property type="protein sequence ID" value="KAH3822279.1"/>
    <property type="molecule type" value="Genomic_DNA"/>
</dbReference>
<reference evidence="7" key="2">
    <citation type="submission" date="2020-11" db="EMBL/GenBank/DDBJ databases">
        <authorList>
            <person name="McCartney M.A."/>
            <person name="Auch B."/>
            <person name="Kono T."/>
            <person name="Mallez S."/>
            <person name="Becker A."/>
            <person name="Gohl D.M."/>
            <person name="Silverstein K.A.T."/>
            <person name="Koren S."/>
            <person name="Bechman K.B."/>
            <person name="Herman A."/>
            <person name="Abrahante J.E."/>
            <person name="Garbe J."/>
        </authorList>
    </citation>
    <scope>NUCLEOTIDE SEQUENCE</scope>
    <source>
        <strain evidence="7">Duluth1</strain>
        <tissue evidence="7">Whole animal</tissue>
    </source>
</reference>
<dbReference type="Proteomes" id="UP000828390">
    <property type="component" value="Unassembled WGS sequence"/>
</dbReference>
<evidence type="ECO:0000256" key="2">
    <source>
        <dbReference type="ARBA" id="ARBA00022490"/>
    </source>
</evidence>
<evidence type="ECO:0000256" key="5">
    <source>
        <dbReference type="SAM" id="MobiDB-lite"/>
    </source>
</evidence>
<comment type="similarity">
    <text evidence="4">Belongs to the PPP1R35 family.</text>
</comment>
<sequence>MATHFICQSSEPLPHIYQGRHSDRTHGAVSQYEVFNSANKAHTRFPAPGWDFSQSSEEDSLPLLQPVPQPAGKQAVFQIDPELCVTPLKAKSLSIFGQLAEKPNSFPDPDLTLTPEKFEANKSRTAAESKQAFDEKEKKHRVRFDLDEDSVMKDDANVSSVSVNRSLDKPYQPELYGNTEEDEDEDTYESDNDKIQFQSEQSSNSNVISESMGMNSRTGKYTVSTSNGKTVYVPIKDAATTLESKKDVKISEQSTSKSNSKSAKGSSLDTKGVKIVREKSTSTANQTSISTATNGGPVDPIASCKVPEQSGKPRKAKVVREHQYLPKEKGYTFPFSQPSDDMAAGEEHMFARPEYNSTLRMKLEADKLRDSEVDLEKALQRKLTENTKTQINEKAASLVNPDGTAFSGLVSLDVPVEEVCRQAAIKVNRAKQVRPSKGRSQGHKEPDVMEFFSAERQKESVTFSCPGIPSTTEQLSTASHWRAFDLYRHNRVWSSHHHK</sequence>
<reference evidence="7" key="1">
    <citation type="journal article" date="2019" name="bioRxiv">
        <title>The Genome of the Zebra Mussel, Dreissena polymorpha: A Resource for Invasive Species Research.</title>
        <authorList>
            <person name="McCartney M.A."/>
            <person name="Auch B."/>
            <person name="Kono T."/>
            <person name="Mallez S."/>
            <person name="Zhang Y."/>
            <person name="Obille A."/>
            <person name="Becker A."/>
            <person name="Abrahante J.E."/>
            <person name="Garbe J."/>
            <person name="Badalamenti J.P."/>
            <person name="Herman A."/>
            <person name="Mangelson H."/>
            <person name="Liachko I."/>
            <person name="Sullivan S."/>
            <person name="Sone E.D."/>
            <person name="Koren S."/>
            <person name="Silverstein K.A.T."/>
            <person name="Beckman K.B."/>
            <person name="Gohl D.M."/>
        </authorList>
    </citation>
    <scope>NUCLEOTIDE SEQUENCE</scope>
    <source>
        <strain evidence="7">Duluth1</strain>
        <tissue evidence="7">Whole animal</tissue>
    </source>
</reference>
<feature type="domain" description="Protein phosphatase 1 regulatory subunit 35 C-terminal" evidence="6">
    <location>
        <begin position="353"/>
        <end position="489"/>
    </location>
</feature>
<evidence type="ECO:0000313" key="7">
    <source>
        <dbReference type="EMBL" id="KAH3822279.1"/>
    </source>
</evidence>
<gene>
    <name evidence="7" type="ORF">DPMN_124053</name>
</gene>